<proteinExistence type="predicted"/>
<gene>
    <name evidence="1" type="ORF">F4695_004575</name>
</gene>
<accession>A0A7X0JQT1</accession>
<evidence type="ECO:0000313" key="2">
    <source>
        <dbReference type="Proteomes" id="UP000585437"/>
    </source>
</evidence>
<evidence type="ECO:0000313" key="1">
    <source>
        <dbReference type="EMBL" id="MBB6511177.1"/>
    </source>
</evidence>
<dbReference type="AlphaFoldDB" id="A0A7X0JQT1"/>
<comment type="caution">
    <text evidence="1">The sequence shown here is derived from an EMBL/GenBank/DDBJ whole genome shotgun (WGS) entry which is preliminary data.</text>
</comment>
<sequence length="53" mass="6172">MADTPKIAIAGVRVHRYRYRSSRLPRLLVSEKASWLRVRFGLSTLAIEYHSGW</sequence>
<dbReference type="EMBL" id="JACHBU010000021">
    <property type="protein sequence ID" value="MBB6511177.1"/>
    <property type="molecule type" value="Genomic_DNA"/>
</dbReference>
<keyword evidence="2" id="KW-1185">Reference proteome</keyword>
<dbReference type="Proteomes" id="UP000585437">
    <property type="component" value="Unassembled WGS sequence"/>
</dbReference>
<name>A0A7X0JQT1_9HYPH</name>
<protein>
    <submittedName>
        <fullName evidence="1">Uncharacterized protein</fullName>
    </submittedName>
</protein>
<organism evidence="1 2">
    <name type="scientific">Rhizobium soli</name>
    <dbReference type="NCBI Taxonomy" id="424798"/>
    <lineage>
        <taxon>Bacteria</taxon>
        <taxon>Pseudomonadati</taxon>
        <taxon>Pseudomonadota</taxon>
        <taxon>Alphaproteobacteria</taxon>
        <taxon>Hyphomicrobiales</taxon>
        <taxon>Rhizobiaceae</taxon>
        <taxon>Rhizobium/Agrobacterium group</taxon>
        <taxon>Rhizobium</taxon>
    </lineage>
</organism>
<reference evidence="1 2" key="1">
    <citation type="submission" date="2020-08" db="EMBL/GenBank/DDBJ databases">
        <title>The Agave Microbiome: Exploring the role of microbial communities in plant adaptations to desert environments.</title>
        <authorList>
            <person name="Partida-Martinez L.P."/>
        </authorList>
    </citation>
    <scope>NUCLEOTIDE SEQUENCE [LARGE SCALE GENOMIC DNA]</scope>
    <source>
        <strain evidence="1 2">AS3.12</strain>
    </source>
</reference>